<gene>
    <name evidence="1" type="ORF">M8818_005058</name>
</gene>
<dbReference type="Proteomes" id="UP001320706">
    <property type="component" value="Unassembled WGS sequence"/>
</dbReference>
<sequence>MSCPEYATGWYNDGFWTSGFDALSGELYGPYAPSQPLPPLLNPATRQYVVDVLYASDEALPIRPHRMEMPLQPLSPTNAQMNRSTGLLRSVVITDDSSDERNAKRRKIEKPKRKTVAEMRMEQAEKERASDAAAARAKTELLAPRRNKTRDAEIIVIEDEPTTSENKPADLPEVGQAQVPTYSPESPRVRIDSEKWYREYLMQQNERKRKAMLTANLSTLGHASPGTQLDPFAGSQYPQQGNQFIPSVAQAPLPGTYPSPIGLPQPGDPFYSSTLPPTPPLSSPAYNFAPPQQVQQWTADTMPPPTPVKKPQASQPRTEPVLCKEQADLVDLITSGKNVFYTGSAGCGKSTVLKAFTSKLKEAGKTVKIIAPTGRAALDINGSTFWTYAGWNPNNMKKPIEELEKGAMYHSHRRDQVNELGDEQPYSLLSRTQIPLSAAWAMTVHKSQGVGYYCAGHYDLGYYDLGIYYVGIQDPGSIFVA</sequence>
<protein>
    <submittedName>
        <fullName evidence="1">Uncharacterized protein</fullName>
    </submittedName>
</protein>
<evidence type="ECO:0000313" key="2">
    <source>
        <dbReference type="Proteomes" id="UP001320706"/>
    </source>
</evidence>
<reference evidence="1" key="1">
    <citation type="submission" date="2024-02" db="EMBL/GenBank/DDBJ databases">
        <title>Metagenome Assembled Genome of Zalaria obscura JY119.</title>
        <authorList>
            <person name="Vighnesh L."/>
            <person name="Jagadeeshwari U."/>
            <person name="Venkata Ramana C."/>
            <person name="Sasikala C."/>
        </authorList>
    </citation>
    <scope>NUCLEOTIDE SEQUENCE</scope>
    <source>
        <strain evidence="1">JY119</strain>
    </source>
</reference>
<dbReference type="EMBL" id="JAMKPW020000026">
    <property type="protein sequence ID" value="KAK8204619.1"/>
    <property type="molecule type" value="Genomic_DNA"/>
</dbReference>
<accession>A0ACC3S9Y4</accession>
<evidence type="ECO:0000313" key="1">
    <source>
        <dbReference type="EMBL" id="KAK8204619.1"/>
    </source>
</evidence>
<organism evidence="1 2">
    <name type="scientific">Zalaria obscura</name>
    <dbReference type="NCBI Taxonomy" id="2024903"/>
    <lineage>
        <taxon>Eukaryota</taxon>
        <taxon>Fungi</taxon>
        <taxon>Dikarya</taxon>
        <taxon>Ascomycota</taxon>
        <taxon>Pezizomycotina</taxon>
        <taxon>Dothideomycetes</taxon>
        <taxon>Dothideomycetidae</taxon>
        <taxon>Dothideales</taxon>
        <taxon>Zalariaceae</taxon>
        <taxon>Zalaria</taxon>
    </lineage>
</organism>
<proteinExistence type="predicted"/>
<keyword evidence="2" id="KW-1185">Reference proteome</keyword>
<comment type="caution">
    <text evidence="1">The sequence shown here is derived from an EMBL/GenBank/DDBJ whole genome shotgun (WGS) entry which is preliminary data.</text>
</comment>
<name>A0ACC3S9Y4_9PEZI</name>